<evidence type="ECO:0000313" key="1">
    <source>
        <dbReference type="EMBL" id="KKM88035.1"/>
    </source>
</evidence>
<reference evidence="1" key="1">
    <citation type="journal article" date="2015" name="Nature">
        <title>Complex archaea that bridge the gap between prokaryotes and eukaryotes.</title>
        <authorList>
            <person name="Spang A."/>
            <person name="Saw J.H."/>
            <person name="Jorgensen S.L."/>
            <person name="Zaremba-Niedzwiedzka K."/>
            <person name="Martijn J."/>
            <person name="Lind A.E."/>
            <person name="van Eijk R."/>
            <person name="Schleper C."/>
            <person name="Guy L."/>
            <person name="Ettema T.J."/>
        </authorList>
    </citation>
    <scope>NUCLEOTIDE SEQUENCE</scope>
</reference>
<name>A0A0F9NGY7_9ZZZZ</name>
<protein>
    <submittedName>
        <fullName evidence="1">Uncharacterized protein</fullName>
    </submittedName>
</protein>
<gene>
    <name evidence="1" type="ORF">LCGC14_1262830</name>
</gene>
<accession>A0A0F9NGY7</accession>
<proteinExistence type="predicted"/>
<comment type="caution">
    <text evidence="1">The sequence shown here is derived from an EMBL/GenBank/DDBJ whole genome shotgun (WGS) entry which is preliminary data.</text>
</comment>
<sequence>MKRRPTKLQQAMERMDACLEAREWVGRRTLA</sequence>
<organism evidence="1">
    <name type="scientific">marine sediment metagenome</name>
    <dbReference type="NCBI Taxonomy" id="412755"/>
    <lineage>
        <taxon>unclassified sequences</taxon>
        <taxon>metagenomes</taxon>
        <taxon>ecological metagenomes</taxon>
    </lineage>
</organism>
<dbReference type="AlphaFoldDB" id="A0A0F9NGY7"/>
<dbReference type="EMBL" id="LAZR01007015">
    <property type="protein sequence ID" value="KKM88035.1"/>
    <property type="molecule type" value="Genomic_DNA"/>
</dbReference>